<comment type="similarity">
    <text evidence="6">Belongs to the RnpA family.</text>
</comment>
<organism evidence="7 8">
    <name type="scientific">Candidatus Daviesbacteria bacterium RIFOXYD1_FULL_41_10</name>
    <dbReference type="NCBI Taxonomy" id="1797801"/>
    <lineage>
        <taxon>Bacteria</taxon>
        <taxon>Candidatus Daviesiibacteriota</taxon>
    </lineage>
</organism>
<comment type="subunit">
    <text evidence="6">Consists of a catalytic RNA component (M1 or rnpB) and a protein subunit.</text>
</comment>
<dbReference type="Proteomes" id="UP000177135">
    <property type="component" value="Unassembled WGS sequence"/>
</dbReference>
<keyword evidence="4 6" id="KW-0378">Hydrolase</keyword>
<evidence type="ECO:0000256" key="4">
    <source>
        <dbReference type="ARBA" id="ARBA00022801"/>
    </source>
</evidence>
<dbReference type="EC" id="3.1.26.5" evidence="6"/>
<dbReference type="Gene3D" id="3.30.230.10">
    <property type="match status" value="1"/>
</dbReference>
<keyword evidence="2 6" id="KW-0540">Nuclease</keyword>
<comment type="catalytic activity">
    <reaction evidence="6">
        <text>Endonucleolytic cleavage of RNA, removing 5'-extranucleotides from tRNA precursor.</text>
        <dbReference type="EC" id="3.1.26.5"/>
    </reaction>
</comment>
<dbReference type="AlphaFoldDB" id="A0A1F5MZK3"/>
<evidence type="ECO:0000256" key="5">
    <source>
        <dbReference type="ARBA" id="ARBA00022884"/>
    </source>
</evidence>
<dbReference type="PANTHER" id="PTHR33992:SF1">
    <property type="entry name" value="RIBONUCLEASE P PROTEIN COMPONENT"/>
    <property type="match status" value="1"/>
</dbReference>
<dbReference type="InterPro" id="IPR014721">
    <property type="entry name" value="Ribsml_uS5_D2-typ_fold_subgr"/>
</dbReference>
<evidence type="ECO:0000313" key="7">
    <source>
        <dbReference type="EMBL" id="OGE70795.1"/>
    </source>
</evidence>
<dbReference type="SUPFAM" id="SSF54211">
    <property type="entry name" value="Ribosomal protein S5 domain 2-like"/>
    <property type="match status" value="1"/>
</dbReference>
<gene>
    <name evidence="6" type="primary">rnpA</name>
    <name evidence="7" type="ORF">A2617_01790</name>
</gene>
<evidence type="ECO:0000256" key="1">
    <source>
        <dbReference type="ARBA" id="ARBA00022694"/>
    </source>
</evidence>
<dbReference type="GO" id="GO:0042781">
    <property type="term" value="F:3'-tRNA processing endoribonuclease activity"/>
    <property type="evidence" value="ECO:0007669"/>
    <property type="project" value="TreeGrafter"/>
</dbReference>
<dbReference type="GO" id="GO:0001682">
    <property type="term" value="P:tRNA 5'-leader removal"/>
    <property type="evidence" value="ECO:0007669"/>
    <property type="project" value="UniProtKB-UniRule"/>
</dbReference>
<dbReference type="InterPro" id="IPR000100">
    <property type="entry name" value="RNase_P"/>
</dbReference>
<evidence type="ECO:0000256" key="6">
    <source>
        <dbReference type="HAMAP-Rule" id="MF_00227"/>
    </source>
</evidence>
<evidence type="ECO:0000256" key="2">
    <source>
        <dbReference type="ARBA" id="ARBA00022722"/>
    </source>
</evidence>
<comment type="function">
    <text evidence="6">RNaseP catalyzes the removal of the 5'-leader sequence from pre-tRNA to produce the mature 5'-terminus. It can also cleave other RNA substrates such as 4.5S RNA. The protein component plays an auxiliary but essential role in vivo by binding to the 5'-leader sequence and broadening the substrate specificity of the ribozyme.</text>
</comment>
<keyword evidence="3 6" id="KW-0255">Endonuclease</keyword>
<accession>A0A1F5MZK3</accession>
<dbReference type="EMBL" id="MFEC01000034">
    <property type="protein sequence ID" value="OGE70795.1"/>
    <property type="molecule type" value="Genomic_DNA"/>
</dbReference>
<reference evidence="7 8" key="1">
    <citation type="journal article" date="2016" name="Nat. Commun.">
        <title>Thousands of microbial genomes shed light on interconnected biogeochemical processes in an aquifer system.</title>
        <authorList>
            <person name="Anantharaman K."/>
            <person name="Brown C.T."/>
            <person name="Hug L.A."/>
            <person name="Sharon I."/>
            <person name="Castelle C.J."/>
            <person name="Probst A.J."/>
            <person name="Thomas B.C."/>
            <person name="Singh A."/>
            <person name="Wilkins M.J."/>
            <person name="Karaoz U."/>
            <person name="Brodie E.L."/>
            <person name="Williams K.H."/>
            <person name="Hubbard S.S."/>
            <person name="Banfield J.F."/>
        </authorList>
    </citation>
    <scope>NUCLEOTIDE SEQUENCE [LARGE SCALE GENOMIC DNA]</scope>
</reference>
<sequence>MLPKSKRLNLKKDFKWVASGQKIEDSLMKIFYRSCDPSTQFTLSLSKGSGPSVGIALSTSVFRKAVDRNRARRLTSKAFEGLYDKIPRNLNIVAMPKAGILDKKSGEVIKDLEELLMKNDLLK</sequence>
<keyword evidence="1 6" id="KW-0819">tRNA processing</keyword>
<dbReference type="GO" id="GO:0030677">
    <property type="term" value="C:ribonuclease P complex"/>
    <property type="evidence" value="ECO:0007669"/>
    <property type="project" value="TreeGrafter"/>
</dbReference>
<proteinExistence type="inferred from homology"/>
<comment type="caution">
    <text evidence="7">The sequence shown here is derived from an EMBL/GenBank/DDBJ whole genome shotgun (WGS) entry which is preliminary data.</text>
</comment>
<dbReference type="GO" id="GO:0000049">
    <property type="term" value="F:tRNA binding"/>
    <property type="evidence" value="ECO:0007669"/>
    <property type="project" value="UniProtKB-UniRule"/>
</dbReference>
<evidence type="ECO:0000256" key="3">
    <source>
        <dbReference type="ARBA" id="ARBA00022759"/>
    </source>
</evidence>
<dbReference type="Pfam" id="PF00825">
    <property type="entry name" value="Ribonuclease_P"/>
    <property type="match status" value="1"/>
</dbReference>
<name>A0A1F5MZK3_9BACT</name>
<dbReference type="GO" id="GO:0004526">
    <property type="term" value="F:ribonuclease P activity"/>
    <property type="evidence" value="ECO:0007669"/>
    <property type="project" value="UniProtKB-UniRule"/>
</dbReference>
<keyword evidence="5 6" id="KW-0694">RNA-binding</keyword>
<protein>
    <recommendedName>
        <fullName evidence="6">Ribonuclease P protein component</fullName>
        <shortName evidence="6">RNase P protein</shortName>
        <shortName evidence="6">RNaseP protein</shortName>
        <ecNumber evidence="6">3.1.26.5</ecNumber>
    </recommendedName>
    <alternativeName>
        <fullName evidence="6">Protein C5</fullName>
    </alternativeName>
</protein>
<evidence type="ECO:0000313" key="8">
    <source>
        <dbReference type="Proteomes" id="UP000177135"/>
    </source>
</evidence>
<dbReference type="InterPro" id="IPR020568">
    <property type="entry name" value="Ribosomal_Su5_D2-typ_SF"/>
</dbReference>
<dbReference type="PANTHER" id="PTHR33992">
    <property type="entry name" value="RIBONUCLEASE P PROTEIN COMPONENT"/>
    <property type="match status" value="1"/>
</dbReference>
<dbReference type="HAMAP" id="MF_00227">
    <property type="entry name" value="RNase_P"/>
    <property type="match status" value="1"/>
</dbReference>